<dbReference type="Pfam" id="PF18962">
    <property type="entry name" value="Por_Secre_tail"/>
    <property type="match status" value="1"/>
</dbReference>
<dbReference type="InterPro" id="IPR035986">
    <property type="entry name" value="PKD_dom_sf"/>
</dbReference>
<dbReference type="Pfam" id="PF18911">
    <property type="entry name" value="PKD_4"/>
    <property type="match status" value="1"/>
</dbReference>
<name>A0A3B1BK43_9ZZZZ</name>
<dbReference type="Gene3D" id="2.60.40.10">
    <property type="entry name" value="Immunoglobulins"/>
    <property type="match status" value="1"/>
</dbReference>
<dbReference type="SMART" id="SM00089">
    <property type="entry name" value="PKD"/>
    <property type="match status" value="1"/>
</dbReference>
<gene>
    <name evidence="2" type="ORF">MNBD_IGNAVI01-2114</name>
</gene>
<protein>
    <recommendedName>
        <fullName evidence="1">PKD domain-containing protein</fullName>
    </recommendedName>
</protein>
<dbReference type="InterPro" id="IPR013783">
    <property type="entry name" value="Ig-like_fold"/>
</dbReference>
<evidence type="ECO:0000313" key="2">
    <source>
        <dbReference type="EMBL" id="VAX18666.1"/>
    </source>
</evidence>
<dbReference type="InterPro" id="IPR022409">
    <property type="entry name" value="PKD/Chitinase_dom"/>
</dbReference>
<proteinExistence type="predicted"/>
<accession>A0A3B1BK43</accession>
<evidence type="ECO:0000259" key="1">
    <source>
        <dbReference type="PROSITE" id="PS50093"/>
    </source>
</evidence>
<dbReference type="PROSITE" id="PS50093">
    <property type="entry name" value="PKD"/>
    <property type="match status" value="1"/>
</dbReference>
<dbReference type="CDD" id="cd15482">
    <property type="entry name" value="Sialidase_non-viral"/>
    <property type="match status" value="1"/>
</dbReference>
<dbReference type="InterPro" id="IPR000601">
    <property type="entry name" value="PKD_dom"/>
</dbReference>
<reference evidence="2" key="1">
    <citation type="submission" date="2018-06" db="EMBL/GenBank/DDBJ databases">
        <authorList>
            <person name="Zhirakovskaya E."/>
        </authorList>
    </citation>
    <scope>NUCLEOTIDE SEQUENCE</scope>
</reference>
<dbReference type="InterPro" id="IPR026444">
    <property type="entry name" value="Secre_tail"/>
</dbReference>
<dbReference type="InterPro" id="IPR015943">
    <property type="entry name" value="WD40/YVTN_repeat-like_dom_sf"/>
</dbReference>
<dbReference type="Gene3D" id="2.130.10.10">
    <property type="entry name" value="YVTN repeat-like/Quinoprotein amine dehydrogenase"/>
    <property type="match status" value="3"/>
</dbReference>
<dbReference type="NCBIfam" id="TIGR04183">
    <property type="entry name" value="Por_Secre_tail"/>
    <property type="match status" value="1"/>
</dbReference>
<dbReference type="CDD" id="cd00146">
    <property type="entry name" value="PKD"/>
    <property type="match status" value="1"/>
</dbReference>
<organism evidence="2">
    <name type="scientific">hydrothermal vent metagenome</name>
    <dbReference type="NCBI Taxonomy" id="652676"/>
    <lineage>
        <taxon>unclassified sequences</taxon>
        <taxon>metagenomes</taxon>
        <taxon>ecological metagenomes</taxon>
    </lineage>
</organism>
<dbReference type="Gene3D" id="2.60.40.4070">
    <property type="match status" value="1"/>
</dbReference>
<dbReference type="SUPFAM" id="SSF49299">
    <property type="entry name" value="PKD domain"/>
    <property type="match status" value="1"/>
</dbReference>
<dbReference type="EMBL" id="UOGD01000110">
    <property type="protein sequence ID" value="VAX18666.1"/>
    <property type="molecule type" value="Genomic_DNA"/>
</dbReference>
<feature type="domain" description="PKD" evidence="1">
    <location>
        <begin position="1094"/>
        <end position="1182"/>
    </location>
</feature>
<dbReference type="SUPFAM" id="SSF110296">
    <property type="entry name" value="Oligoxyloglucan reducing end-specific cellobiohydrolase"/>
    <property type="match status" value="2"/>
</dbReference>
<sequence length="1332" mass="142824">MKNSKILMLSFLLISFVAFLFITKITETKTASLSSIEKIEKPTIKFSFSPESENGEDIQARFEYELARLKDPVTNKIPSNIRTKELNFAKKLPNKKDINNSTLNKIALENWTPRGPINVGGRTRALAIDLNYNGSTNKRIIAGGISGGIYLSEDNGASWKRTTSNSHLPSVTCIAQDPTNKSVWYYGTGEYLGNSSGGSLNNYLGEGIFKSTDGGNNWTQLPSTFDQSSLTSFDNVFDIVWNVAVHPQTGAVYAATFGTIQLSTDGGSSWGAVLVGKDNSNYFSQMTDVVIASNGDVYASLSRNGISLNAGEFGIFRSTNGTQFTNISPSGLAADPFRIVLGSAPSDPNVLYALVQTNQNGATAQDHQLFKYNAGTNSWVNLSANLPNETGVDGNASFSSQGGYDMIIKVKPDNPNVIWIGGTNLYRSTNGGGSFTRVGGYNDASSYALYANSHSDFHSMTFYPNNPNAMINGHDGGLSKTDNVLEQPQTWTKLNNGYVTSQFYGIAIDPQAGNDNLIIGGLQDNGSWGTESTDYSTEWFDLFSGDGGFAAIAPGASNFYVSSQNGFVVRYTLQNGQYASSVVSPQAQNFQFVAPYMLDPNNSNVMYMAAGNAVWRNSNLDGIPQSNVDPTLINWTELTNSAKASTSVTTLSVSKQPANRLYFGATDYQNNTYIVRVDNAANNPAGTDITPAGITGGSFPSCIGINPNNADEIIVSFANYNVPSIWYSNNGGGSWTNIEGNLGGAEGPSIRWAIIVPGAGYYLATSTGVYSTQSLNGTGTTWALEGANVIGNVVVNMLAVRPEDGFLVAATHGRGVYSTKIGTSSSAPVPTTDKQNLTLQVRPGATGSTTFTLGNTGGSTLSYNITVTGDLLEAPPLSDHQILKRNVTASNITKKKKFKDLNTKYVGKVNGVKSNSSRTLSKSSNVLGSDVLYLDDGDDGADYFTGWDDASDFYWNNDFTVSGFDYSLEEINFFMRTETASSNNVYVAIYDQSGATLVEGTIQFNTSTDGAWYTITITPALNFSDGEMFSVVLGTQSSFIQYPAGLDFNATIPNNSYYFDGSSWVNLNTWSGYENAAFLIRAVGTAGSGSNQNPVAVANVSPTQANVNDPINFDASGSYDNDGNIAQYLWNFGDGATSNQATVQHSYSQANTYTYTLTVTDDKGATNQATGQVTISQTSSSKVTVNPSSGSINPGSSQVITLTLDASTIAAGNYVGQVNISTNGGNIVIPIDYAVDVKKEIGLPTEYSLSQNYPNPFNPATTIEFAIPKSEDVSLIVYDMLGREVATLINERLSAGNYKVQYSAADKLTSGVYIYRLQTVEYSNTKKLILLK</sequence>